<feature type="domain" description="PTS EIIA type-2" evidence="5">
    <location>
        <begin position="516"/>
        <end position="657"/>
    </location>
</feature>
<keyword evidence="8" id="KW-1185">Reference proteome</keyword>
<dbReference type="PROSITE" id="PS51372">
    <property type="entry name" value="PRD_2"/>
    <property type="match status" value="2"/>
</dbReference>
<dbReference type="InterPro" id="IPR002178">
    <property type="entry name" value="PTS_EIIA_type-2_dom"/>
</dbReference>
<dbReference type="Pfam" id="PF05043">
    <property type="entry name" value="Mga"/>
    <property type="match status" value="1"/>
</dbReference>
<dbReference type="PANTHER" id="PTHR30185:SF18">
    <property type="entry name" value="TRANSCRIPTIONAL REGULATOR MTLR"/>
    <property type="match status" value="1"/>
</dbReference>
<dbReference type="Gene3D" id="1.10.1790.10">
    <property type="entry name" value="PRD domain"/>
    <property type="match status" value="2"/>
</dbReference>
<dbReference type="InterPro" id="IPR011608">
    <property type="entry name" value="PRD"/>
</dbReference>
<evidence type="ECO:0000313" key="8">
    <source>
        <dbReference type="Proteomes" id="UP000243297"/>
    </source>
</evidence>
<dbReference type="Pfam" id="PF00874">
    <property type="entry name" value="PRD"/>
    <property type="match status" value="2"/>
</dbReference>
<dbReference type="RefSeq" id="WP_078711744.1">
    <property type="nucleotide sequence ID" value="NZ_FUWY01000003.1"/>
</dbReference>
<evidence type="ECO:0000259" key="5">
    <source>
        <dbReference type="PROSITE" id="PS51094"/>
    </source>
</evidence>
<dbReference type="InterPro" id="IPR016152">
    <property type="entry name" value="PTrfase/Anion_transptr"/>
</dbReference>
<dbReference type="Gene3D" id="1.10.10.10">
    <property type="entry name" value="Winged helix-like DNA-binding domain superfamily/Winged helix DNA-binding domain"/>
    <property type="match status" value="1"/>
</dbReference>
<dbReference type="EMBL" id="FUWY01000003">
    <property type="protein sequence ID" value="SJZ68823.1"/>
    <property type="molecule type" value="Genomic_DNA"/>
</dbReference>
<evidence type="ECO:0000313" key="7">
    <source>
        <dbReference type="EMBL" id="SJZ68823.1"/>
    </source>
</evidence>
<dbReference type="Proteomes" id="UP000243297">
    <property type="component" value="Unassembled WGS sequence"/>
</dbReference>
<evidence type="ECO:0000256" key="1">
    <source>
        <dbReference type="ARBA" id="ARBA00022737"/>
    </source>
</evidence>
<dbReference type="PROSITE" id="PS51094">
    <property type="entry name" value="PTS_EIIA_TYPE_2"/>
    <property type="match status" value="1"/>
</dbReference>
<keyword evidence="4" id="KW-0804">Transcription</keyword>
<evidence type="ECO:0000259" key="6">
    <source>
        <dbReference type="PROSITE" id="PS51372"/>
    </source>
</evidence>
<feature type="domain" description="PRD" evidence="6">
    <location>
        <begin position="190"/>
        <end position="297"/>
    </location>
</feature>
<dbReference type="CDD" id="cd00211">
    <property type="entry name" value="PTS_IIA_fru"/>
    <property type="match status" value="1"/>
</dbReference>
<keyword evidence="1" id="KW-0677">Repeat</keyword>
<proteinExistence type="predicted"/>
<dbReference type="PROSITE" id="PS00372">
    <property type="entry name" value="PTS_EIIA_TYPE_2_HIS"/>
    <property type="match status" value="1"/>
</dbReference>
<dbReference type="STRING" id="118967.SAMN02745191_1339"/>
<feature type="domain" description="PRD" evidence="6">
    <location>
        <begin position="307"/>
        <end position="414"/>
    </location>
</feature>
<keyword evidence="2" id="KW-0805">Transcription regulation</keyword>
<dbReference type="Gene3D" id="3.40.930.10">
    <property type="entry name" value="Mannitol-specific EII, Chain A"/>
    <property type="match status" value="1"/>
</dbReference>
<evidence type="ECO:0000256" key="4">
    <source>
        <dbReference type="ARBA" id="ARBA00023163"/>
    </source>
</evidence>
<dbReference type="AlphaFoldDB" id="A0A1T4MPE4"/>
<dbReference type="GO" id="GO:0006355">
    <property type="term" value="P:regulation of DNA-templated transcription"/>
    <property type="evidence" value="ECO:0007669"/>
    <property type="project" value="InterPro"/>
</dbReference>
<dbReference type="InterPro" id="IPR036634">
    <property type="entry name" value="PRD_sf"/>
</dbReference>
<organism evidence="7 8">
    <name type="scientific">Anaerorhabdus furcosa</name>
    <dbReference type="NCBI Taxonomy" id="118967"/>
    <lineage>
        <taxon>Bacteria</taxon>
        <taxon>Bacillati</taxon>
        <taxon>Bacillota</taxon>
        <taxon>Erysipelotrichia</taxon>
        <taxon>Erysipelotrichales</taxon>
        <taxon>Erysipelotrichaceae</taxon>
        <taxon>Anaerorhabdus</taxon>
    </lineage>
</organism>
<dbReference type="Pfam" id="PF00359">
    <property type="entry name" value="PTS_EIIA_2"/>
    <property type="match status" value="1"/>
</dbReference>
<gene>
    <name evidence="7" type="ORF">SAMN02745191_1339</name>
</gene>
<dbReference type="InterPro" id="IPR036388">
    <property type="entry name" value="WH-like_DNA-bd_sf"/>
</dbReference>
<dbReference type="SUPFAM" id="SSF55804">
    <property type="entry name" value="Phoshotransferase/anion transport protein"/>
    <property type="match status" value="1"/>
</dbReference>
<sequence length="657" mass="77035">MNDKKSMYYTQVILKSLIESSDMVTTEQLAEEVGLSEKTIRTKVESINNILIENNLGIICKKRRIGIWLEATEEQKLQIQRLLINQNSFEHLHSDQSRMFTALKYILSFSKNNRLTTNKLSEEMFLSIPTTLKIINDCKDWLNLFDIQLKIIRNKGFELKCNESQYRIALKHFVLKLVSDESIDSRLKYFMPGLDLEKVKKCILVTEKEWGIEFAEESFNEIYAFLCMSIVRPSVNEKFHVEIPVNELRMLQAYNEYSFAEAILKKAEIEFNSKINAYEIGFLSIPILCSKMIDPGYNVAAEDIIRRYDQTLQDFVKKIIKVVSEVLNRDLTHDDVLFHGLLMHIKPAIFRLRYERSQSNTLKGYIKNEFKHAFRVSWLISVLFEEHFDLRVTEDELSYITLYIQSALERNEKPVEIVLVTRTSMGVNQMLCDKIKRAFVQIATIKVVSVHDFKIENYWNTDLIITTQFILNKDNRVVEIDELLSDNSIKKIRYAIDNLKRDQNQIVGKFDLVCHSLFDPELIYTHLDISDKTKLLKFLCDNLVKKGFVTKKYYQTVMEREYATPTSIGNMVAIPHGDQNEINEAKIVIATLKEPIVWDTEQVDVIFLLVVKMTNEFEIKRTQLFYKQYINLVNTDKEVNILRSFDSPLEFYKFLVK</sequence>
<dbReference type="InterPro" id="IPR007737">
    <property type="entry name" value="Mga_HTH"/>
</dbReference>
<protein>
    <submittedName>
        <fullName evidence="7">Transcriptional antiterminator</fullName>
    </submittedName>
</protein>
<evidence type="ECO:0000256" key="3">
    <source>
        <dbReference type="ARBA" id="ARBA00023159"/>
    </source>
</evidence>
<name>A0A1T4MPE4_9FIRM</name>
<dbReference type="PANTHER" id="PTHR30185">
    <property type="entry name" value="CRYPTIC BETA-GLUCOSIDE BGL OPERON ANTITERMINATOR"/>
    <property type="match status" value="1"/>
</dbReference>
<reference evidence="8" key="1">
    <citation type="submission" date="2017-02" db="EMBL/GenBank/DDBJ databases">
        <authorList>
            <person name="Varghese N."/>
            <person name="Submissions S."/>
        </authorList>
    </citation>
    <scope>NUCLEOTIDE SEQUENCE [LARGE SCALE GENOMIC DNA]</scope>
    <source>
        <strain evidence="8">ATCC 25662</strain>
    </source>
</reference>
<dbReference type="SUPFAM" id="SSF63520">
    <property type="entry name" value="PTS-regulatory domain, PRD"/>
    <property type="match status" value="2"/>
</dbReference>
<dbReference type="InterPro" id="IPR050661">
    <property type="entry name" value="BglG_antiterminators"/>
</dbReference>
<keyword evidence="3" id="KW-0010">Activator</keyword>
<evidence type="ECO:0000256" key="2">
    <source>
        <dbReference type="ARBA" id="ARBA00023015"/>
    </source>
</evidence>
<dbReference type="OrthoDB" id="3175596at2"/>
<accession>A0A1T4MPE4</accession>